<dbReference type="Proteomes" id="UP000532010">
    <property type="component" value="Unassembled WGS sequence"/>
</dbReference>
<name>A0A7W4YY21_9HYPH</name>
<accession>A0A7W4YY21</accession>
<keyword evidence="1" id="KW-0808">Transferase</keyword>
<dbReference type="GO" id="GO:0016301">
    <property type="term" value="F:kinase activity"/>
    <property type="evidence" value="ECO:0007669"/>
    <property type="project" value="UniProtKB-KW"/>
</dbReference>
<dbReference type="AlphaFoldDB" id="A0A7W4YY21"/>
<dbReference type="RefSeq" id="WP_183452865.1">
    <property type="nucleotide sequence ID" value="NZ_JACHWB010000005.1"/>
</dbReference>
<organism evidence="1 2">
    <name type="scientific">Microvirga lupini</name>
    <dbReference type="NCBI Taxonomy" id="420324"/>
    <lineage>
        <taxon>Bacteria</taxon>
        <taxon>Pseudomonadati</taxon>
        <taxon>Pseudomonadota</taxon>
        <taxon>Alphaproteobacteria</taxon>
        <taxon>Hyphomicrobiales</taxon>
        <taxon>Methylobacteriaceae</taxon>
        <taxon>Microvirga</taxon>
    </lineage>
</organism>
<keyword evidence="1" id="KW-0418">Kinase</keyword>
<reference evidence="1 2" key="1">
    <citation type="submission" date="2020-08" db="EMBL/GenBank/DDBJ databases">
        <title>The Agave Microbiome: Exploring the role of microbial communities in plant adaptations to desert environments.</title>
        <authorList>
            <person name="Partida-Martinez L.P."/>
        </authorList>
    </citation>
    <scope>NUCLEOTIDE SEQUENCE [LARGE SCALE GENOMIC DNA]</scope>
    <source>
        <strain evidence="1 2">AT3.9</strain>
    </source>
</reference>
<comment type="caution">
    <text evidence="1">The sequence shown here is derived from an EMBL/GenBank/DDBJ whole genome shotgun (WGS) entry which is preliminary data.</text>
</comment>
<gene>
    <name evidence="1" type="ORF">FHR70_003747</name>
</gene>
<proteinExistence type="predicted"/>
<sequence>MTTFKIKSFADLEACFDEITEERLQDTARLLSSKGATDEEIRAEIAIQRQQFDRVKAEATGTARRGGESLQ</sequence>
<protein>
    <submittedName>
        <fullName evidence="1">Phosphomevalonate kinase</fullName>
    </submittedName>
</protein>
<dbReference type="EMBL" id="JACHWB010000005">
    <property type="protein sequence ID" value="MBB3020661.1"/>
    <property type="molecule type" value="Genomic_DNA"/>
</dbReference>
<evidence type="ECO:0000313" key="1">
    <source>
        <dbReference type="EMBL" id="MBB3020661.1"/>
    </source>
</evidence>
<keyword evidence="2" id="KW-1185">Reference proteome</keyword>
<evidence type="ECO:0000313" key="2">
    <source>
        <dbReference type="Proteomes" id="UP000532010"/>
    </source>
</evidence>